<accession>A0ABV7KK48</accession>
<dbReference type="RefSeq" id="WP_378223469.1">
    <property type="nucleotide sequence ID" value="NZ_JBHRTK010000022.1"/>
</dbReference>
<dbReference type="Pfam" id="PF02452">
    <property type="entry name" value="PemK_toxin"/>
    <property type="match status" value="1"/>
</dbReference>
<dbReference type="InterPro" id="IPR003477">
    <property type="entry name" value="PemK-like"/>
</dbReference>
<organism evidence="1 2">
    <name type="scientific">Aquamicrobium soli</name>
    <dbReference type="NCBI Taxonomy" id="1811518"/>
    <lineage>
        <taxon>Bacteria</taxon>
        <taxon>Pseudomonadati</taxon>
        <taxon>Pseudomonadota</taxon>
        <taxon>Alphaproteobacteria</taxon>
        <taxon>Hyphomicrobiales</taxon>
        <taxon>Phyllobacteriaceae</taxon>
        <taxon>Aquamicrobium</taxon>
    </lineage>
</organism>
<dbReference type="Proteomes" id="UP001595583">
    <property type="component" value="Unassembled WGS sequence"/>
</dbReference>
<gene>
    <name evidence="1" type="ORF">ACFOHJ_19080</name>
</gene>
<dbReference type="InterPro" id="IPR011067">
    <property type="entry name" value="Plasmid_toxin/cell-grow_inhib"/>
</dbReference>
<evidence type="ECO:0000313" key="2">
    <source>
        <dbReference type="Proteomes" id="UP001595583"/>
    </source>
</evidence>
<reference evidence="2" key="1">
    <citation type="journal article" date="2019" name="Int. J. Syst. Evol. Microbiol.">
        <title>The Global Catalogue of Microorganisms (GCM) 10K type strain sequencing project: providing services to taxonomists for standard genome sequencing and annotation.</title>
        <authorList>
            <consortium name="The Broad Institute Genomics Platform"/>
            <consortium name="The Broad Institute Genome Sequencing Center for Infectious Disease"/>
            <person name="Wu L."/>
            <person name="Ma J."/>
        </authorList>
    </citation>
    <scope>NUCLEOTIDE SEQUENCE [LARGE SCALE GENOMIC DNA]</scope>
    <source>
        <strain evidence="2">KCTC 52165</strain>
    </source>
</reference>
<comment type="caution">
    <text evidence="1">The sequence shown here is derived from an EMBL/GenBank/DDBJ whole genome shotgun (WGS) entry which is preliminary data.</text>
</comment>
<dbReference type="SUPFAM" id="SSF50118">
    <property type="entry name" value="Cell growth inhibitor/plasmid maintenance toxic component"/>
    <property type="match status" value="1"/>
</dbReference>
<dbReference type="EMBL" id="JBHRTK010000022">
    <property type="protein sequence ID" value="MFC3208332.1"/>
    <property type="molecule type" value="Genomic_DNA"/>
</dbReference>
<sequence>MPTSEIPHQWDVVVLPFPYADGLAEKRRPAAVVSLPQMAKEHGIVWVAMITSAANAGRASDIGISDLAAAGLTSPSVIRPAKIATIDVSRIVHVAGHLPESDAEALAHALKTFTGL</sequence>
<dbReference type="Gene3D" id="2.30.30.110">
    <property type="match status" value="1"/>
</dbReference>
<proteinExistence type="predicted"/>
<name>A0ABV7KK48_9HYPH</name>
<protein>
    <submittedName>
        <fullName evidence="1">Type II toxin-antitoxin system PemK/MazF family toxin</fullName>
    </submittedName>
</protein>
<evidence type="ECO:0000313" key="1">
    <source>
        <dbReference type="EMBL" id="MFC3208332.1"/>
    </source>
</evidence>
<keyword evidence="2" id="KW-1185">Reference proteome</keyword>